<name>A0A5R9GC87_9BACL</name>
<dbReference type="Gene3D" id="2.60.200.40">
    <property type="match status" value="1"/>
</dbReference>
<dbReference type="Proteomes" id="UP000309676">
    <property type="component" value="Unassembled WGS sequence"/>
</dbReference>
<evidence type="ECO:0000256" key="3">
    <source>
        <dbReference type="ARBA" id="ARBA00022516"/>
    </source>
</evidence>
<dbReference type="Gene3D" id="3.40.50.10330">
    <property type="entry name" value="Probable inorganic polyphosphate/atp-NAD kinase, domain 1"/>
    <property type="match status" value="1"/>
</dbReference>
<sequence>MARLGFIVNAASGNGRGAKVWSAVERELSARSVPYDVFRTEASGHATALAQRMVRDRSYDSITAIGGDGTVNEVAAGLLGSDVALGHIGAGSGNDFARAMGLPSEPSEAVEALVRGDRLEIDVGRAGGRVFVNSFGSGFDGEVAARSNGSPWKRWMNKIGLGAVSYGLIVLAALGAYRPARVNVALDGRSYDFDDVWLVVAANLPYLGGGMHICPGASATDGVMDVCVVHGLGRLRLLRHFPLIYRGAHVSLPYVTMLRGARLSLKSDRTLACHVDGETAEPLVTELTLVPRGLSLIVPERQ</sequence>
<dbReference type="InterPro" id="IPR017438">
    <property type="entry name" value="ATP-NAD_kinase_N"/>
</dbReference>
<dbReference type="SMART" id="SM00046">
    <property type="entry name" value="DAGKc"/>
    <property type="match status" value="1"/>
</dbReference>
<dbReference type="OrthoDB" id="9786026at2"/>
<dbReference type="GO" id="GO:0005524">
    <property type="term" value="F:ATP binding"/>
    <property type="evidence" value="ECO:0007669"/>
    <property type="project" value="UniProtKB-KW"/>
</dbReference>
<proteinExistence type="inferred from homology"/>
<dbReference type="PROSITE" id="PS50146">
    <property type="entry name" value="DAGK"/>
    <property type="match status" value="1"/>
</dbReference>
<dbReference type="InterPro" id="IPR050187">
    <property type="entry name" value="Lipid_Phosphate_FormReg"/>
</dbReference>
<dbReference type="InterPro" id="IPR016064">
    <property type="entry name" value="NAD/diacylglycerol_kinase_sf"/>
</dbReference>
<comment type="caution">
    <text evidence="12">The sequence shown here is derived from an EMBL/GenBank/DDBJ whole genome shotgun (WGS) entry which is preliminary data.</text>
</comment>
<dbReference type="AlphaFoldDB" id="A0A5R9GC87"/>
<evidence type="ECO:0000313" key="13">
    <source>
        <dbReference type="Proteomes" id="UP000309676"/>
    </source>
</evidence>
<keyword evidence="5" id="KW-0547">Nucleotide-binding</keyword>
<keyword evidence="7" id="KW-0067">ATP-binding</keyword>
<keyword evidence="3" id="KW-0444">Lipid biosynthesis</keyword>
<dbReference type="SUPFAM" id="SSF111331">
    <property type="entry name" value="NAD kinase/diacylglycerol kinase-like"/>
    <property type="match status" value="1"/>
</dbReference>
<dbReference type="InterPro" id="IPR001206">
    <property type="entry name" value="Diacylglycerol_kinase_cat_dom"/>
</dbReference>
<evidence type="ECO:0000256" key="9">
    <source>
        <dbReference type="ARBA" id="ARBA00023209"/>
    </source>
</evidence>
<evidence type="ECO:0000256" key="4">
    <source>
        <dbReference type="ARBA" id="ARBA00022679"/>
    </source>
</evidence>
<feature type="domain" description="DAGKc" evidence="11">
    <location>
        <begin position="1"/>
        <end position="130"/>
    </location>
</feature>
<evidence type="ECO:0000256" key="10">
    <source>
        <dbReference type="ARBA" id="ARBA00023264"/>
    </source>
</evidence>
<evidence type="ECO:0000256" key="8">
    <source>
        <dbReference type="ARBA" id="ARBA00023098"/>
    </source>
</evidence>
<dbReference type="RefSeq" id="WP_138196437.1">
    <property type="nucleotide sequence ID" value="NZ_VCIW01000016.1"/>
</dbReference>
<dbReference type="Pfam" id="PF00781">
    <property type="entry name" value="DAGK_cat"/>
    <property type="match status" value="1"/>
</dbReference>
<evidence type="ECO:0000259" key="11">
    <source>
        <dbReference type="PROSITE" id="PS50146"/>
    </source>
</evidence>
<keyword evidence="10" id="KW-1208">Phospholipid metabolism</keyword>
<keyword evidence="9" id="KW-0594">Phospholipid biosynthesis</keyword>
<keyword evidence="4" id="KW-0808">Transferase</keyword>
<evidence type="ECO:0000256" key="1">
    <source>
        <dbReference type="ARBA" id="ARBA00001946"/>
    </source>
</evidence>
<organism evidence="12 13">
    <name type="scientific">Paenibacillus antri</name>
    <dbReference type="NCBI Taxonomy" id="2582848"/>
    <lineage>
        <taxon>Bacteria</taxon>
        <taxon>Bacillati</taxon>
        <taxon>Bacillota</taxon>
        <taxon>Bacilli</taxon>
        <taxon>Bacillales</taxon>
        <taxon>Paenibacillaceae</taxon>
        <taxon>Paenibacillus</taxon>
    </lineage>
</organism>
<keyword evidence="8" id="KW-0443">Lipid metabolism</keyword>
<dbReference type="EMBL" id="VCIW01000016">
    <property type="protein sequence ID" value="TLS50283.1"/>
    <property type="molecule type" value="Genomic_DNA"/>
</dbReference>
<comment type="similarity">
    <text evidence="2">Belongs to the diacylglycerol/lipid kinase family.</text>
</comment>
<comment type="cofactor">
    <cofactor evidence="1">
        <name>Mg(2+)</name>
        <dbReference type="ChEBI" id="CHEBI:18420"/>
    </cofactor>
</comment>
<dbReference type="InterPro" id="IPR005218">
    <property type="entry name" value="Diacylglycerol/lipid_kinase"/>
</dbReference>
<dbReference type="Pfam" id="PF19279">
    <property type="entry name" value="YegS_C"/>
    <property type="match status" value="1"/>
</dbReference>
<dbReference type="GO" id="GO:0008654">
    <property type="term" value="P:phospholipid biosynthetic process"/>
    <property type="evidence" value="ECO:0007669"/>
    <property type="project" value="UniProtKB-KW"/>
</dbReference>
<evidence type="ECO:0000256" key="2">
    <source>
        <dbReference type="ARBA" id="ARBA00005983"/>
    </source>
</evidence>
<dbReference type="InterPro" id="IPR045540">
    <property type="entry name" value="YegS/DAGK_C"/>
</dbReference>
<evidence type="ECO:0000256" key="6">
    <source>
        <dbReference type="ARBA" id="ARBA00022777"/>
    </source>
</evidence>
<keyword evidence="6 12" id="KW-0418">Kinase</keyword>
<dbReference type="PANTHER" id="PTHR12358">
    <property type="entry name" value="SPHINGOSINE KINASE"/>
    <property type="match status" value="1"/>
</dbReference>
<evidence type="ECO:0000256" key="7">
    <source>
        <dbReference type="ARBA" id="ARBA00022840"/>
    </source>
</evidence>
<evidence type="ECO:0000256" key="5">
    <source>
        <dbReference type="ARBA" id="ARBA00022741"/>
    </source>
</evidence>
<dbReference type="NCBIfam" id="TIGR00147">
    <property type="entry name" value="YegS/Rv2252/BmrU family lipid kinase"/>
    <property type="match status" value="1"/>
</dbReference>
<evidence type="ECO:0000313" key="12">
    <source>
        <dbReference type="EMBL" id="TLS50283.1"/>
    </source>
</evidence>
<protein>
    <submittedName>
        <fullName evidence="12">Diacylglycerol kinase family lipid kinase</fullName>
    </submittedName>
</protein>
<keyword evidence="13" id="KW-1185">Reference proteome</keyword>
<dbReference type="PANTHER" id="PTHR12358:SF54">
    <property type="entry name" value="SPHINGOSINE KINASE RELATED PROTEIN"/>
    <property type="match status" value="1"/>
</dbReference>
<gene>
    <name evidence="12" type="ORF">FE782_21715</name>
</gene>
<dbReference type="GO" id="GO:0016301">
    <property type="term" value="F:kinase activity"/>
    <property type="evidence" value="ECO:0007669"/>
    <property type="project" value="UniProtKB-KW"/>
</dbReference>
<accession>A0A5R9GC87</accession>
<reference evidence="12 13" key="1">
    <citation type="submission" date="2019-05" db="EMBL/GenBank/DDBJ databases">
        <authorList>
            <person name="Narsing Rao M.P."/>
            <person name="Li W.J."/>
        </authorList>
    </citation>
    <scope>NUCLEOTIDE SEQUENCE [LARGE SCALE GENOMIC DNA]</scope>
    <source>
        <strain evidence="12 13">SYSU_K30003</strain>
    </source>
</reference>